<sequence length="174" mass="19089">MSGQPIDDYSAPSSSNIGIHQLARSLDFGLCTLEIYNAKNTDTGEYSVIAKNKFGHCTTSAYLRVTGGREQSPERPMIWRATEDVQVAPGAEAAELRWRVTGWPLPSVHAFPQIALPWLVRPIGAASYVELIVDVEHPPPKAAPSERQLPHAFYSAAFAVAADHCHMAAERRHT</sequence>
<dbReference type="Pfam" id="PF07679">
    <property type="entry name" value="I-set"/>
    <property type="match status" value="1"/>
</dbReference>
<dbReference type="OrthoDB" id="6426872at2759"/>
<organism evidence="2 3">
    <name type="scientific">Tropilaelaps mercedesae</name>
    <dbReference type="NCBI Taxonomy" id="418985"/>
    <lineage>
        <taxon>Eukaryota</taxon>
        <taxon>Metazoa</taxon>
        <taxon>Ecdysozoa</taxon>
        <taxon>Arthropoda</taxon>
        <taxon>Chelicerata</taxon>
        <taxon>Arachnida</taxon>
        <taxon>Acari</taxon>
        <taxon>Parasitiformes</taxon>
        <taxon>Mesostigmata</taxon>
        <taxon>Gamasina</taxon>
        <taxon>Dermanyssoidea</taxon>
        <taxon>Laelapidae</taxon>
        <taxon>Tropilaelaps</taxon>
    </lineage>
</organism>
<name>A0A1V9XTH8_9ACAR</name>
<gene>
    <name evidence="2" type="ORF">BIW11_03014</name>
</gene>
<dbReference type="InterPro" id="IPR013783">
    <property type="entry name" value="Ig-like_fold"/>
</dbReference>
<reference evidence="2 3" key="1">
    <citation type="journal article" date="2017" name="Gigascience">
        <title>Draft genome of the honey bee ectoparasitic mite, Tropilaelaps mercedesae, is shaped by the parasitic life history.</title>
        <authorList>
            <person name="Dong X."/>
            <person name="Armstrong S.D."/>
            <person name="Xia D."/>
            <person name="Makepeace B.L."/>
            <person name="Darby A.C."/>
            <person name="Kadowaki T."/>
        </authorList>
    </citation>
    <scope>NUCLEOTIDE SEQUENCE [LARGE SCALE GENOMIC DNA]</scope>
    <source>
        <strain evidence="2">Wuxi-XJTLU</strain>
    </source>
</reference>
<evidence type="ECO:0000259" key="1">
    <source>
        <dbReference type="Pfam" id="PF07679"/>
    </source>
</evidence>
<dbReference type="InterPro" id="IPR013098">
    <property type="entry name" value="Ig_I-set"/>
</dbReference>
<dbReference type="Proteomes" id="UP000192247">
    <property type="component" value="Unassembled WGS sequence"/>
</dbReference>
<dbReference type="InParanoid" id="A0A1V9XTH8"/>
<evidence type="ECO:0000313" key="3">
    <source>
        <dbReference type="Proteomes" id="UP000192247"/>
    </source>
</evidence>
<protein>
    <recommendedName>
        <fullName evidence="1">Immunoglobulin I-set domain-containing protein</fullName>
    </recommendedName>
</protein>
<accession>A0A1V9XTH8</accession>
<dbReference type="AlphaFoldDB" id="A0A1V9XTH8"/>
<proteinExistence type="predicted"/>
<dbReference type="EMBL" id="MNPL01004435">
    <property type="protein sequence ID" value="OQR76753.1"/>
    <property type="molecule type" value="Genomic_DNA"/>
</dbReference>
<feature type="domain" description="Immunoglobulin I-set" evidence="1">
    <location>
        <begin position="29"/>
        <end position="65"/>
    </location>
</feature>
<dbReference type="Gene3D" id="2.60.40.10">
    <property type="entry name" value="Immunoglobulins"/>
    <property type="match status" value="1"/>
</dbReference>
<dbReference type="InterPro" id="IPR036179">
    <property type="entry name" value="Ig-like_dom_sf"/>
</dbReference>
<comment type="caution">
    <text evidence="2">The sequence shown here is derived from an EMBL/GenBank/DDBJ whole genome shotgun (WGS) entry which is preliminary data.</text>
</comment>
<evidence type="ECO:0000313" key="2">
    <source>
        <dbReference type="EMBL" id="OQR76753.1"/>
    </source>
</evidence>
<dbReference type="SUPFAM" id="SSF48726">
    <property type="entry name" value="Immunoglobulin"/>
    <property type="match status" value="1"/>
</dbReference>
<keyword evidence="3" id="KW-1185">Reference proteome</keyword>